<sequence length="207" mass="23031">KGLKALVGSKPSATNVIDTTVVYGNYRGECPTYDMGYDRETEVLPSFKKVLSGLETGFGWLDNALHQLNELTSEASEPTSKFSSSTCKTMALVRFQADDKKKADVGKWITKTWQEKSEFISKHKDGLWVNSNSHEGSLSDKGGDWVKQSPARLRQPLLILGLCWAPGFCFFSYIISFFLGGWVLLLLAGLKKIANDAAQNKEIIKRE</sequence>
<keyword evidence="1" id="KW-0472">Membrane</keyword>
<keyword evidence="1" id="KW-1133">Transmembrane helix</keyword>
<organism evidence="2 3">
    <name type="scientific">Triparma retinervis</name>
    <dbReference type="NCBI Taxonomy" id="2557542"/>
    <lineage>
        <taxon>Eukaryota</taxon>
        <taxon>Sar</taxon>
        <taxon>Stramenopiles</taxon>
        <taxon>Ochrophyta</taxon>
        <taxon>Bolidophyceae</taxon>
        <taxon>Parmales</taxon>
        <taxon>Triparmaceae</taxon>
        <taxon>Triparma</taxon>
    </lineage>
</organism>
<feature type="non-terminal residue" evidence="2">
    <location>
        <position position="207"/>
    </location>
</feature>
<dbReference type="EMBL" id="BRXZ01004181">
    <property type="protein sequence ID" value="GMH70030.1"/>
    <property type="molecule type" value="Genomic_DNA"/>
</dbReference>
<dbReference type="OrthoDB" id="189226at2759"/>
<accession>A0A9W7ALM6</accession>
<keyword evidence="1" id="KW-0812">Transmembrane</keyword>
<name>A0A9W7ALM6_9STRA</name>
<evidence type="ECO:0000256" key="1">
    <source>
        <dbReference type="SAM" id="Phobius"/>
    </source>
</evidence>
<gene>
    <name evidence="2" type="ORF">TrRE_jg6622</name>
</gene>
<keyword evidence="3" id="KW-1185">Reference proteome</keyword>
<proteinExistence type="predicted"/>
<dbReference type="Proteomes" id="UP001165082">
    <property type="component" value="Unassembled WGS sequence"/>
</dbReference>
<evidence type="ECO:0000313" key="2">
    <source>
        <dbReference type="EMBL" id="GMH70030.1"/>
    </source>
</evidence>
<feature type="transmembrane region" description="Helical" evidence="1">
    <location>
        <begin position="157"/>
        <end position="185"/>
    </location>
</feature>
<evidence type="ECO:0000313" key="3">
    <source>
        <dbReference type="Proteomes" id="UP001165082"/>
    </source>
</evidence>
<dbReference type="AlphaFoldDB" id="A0A9W7ALM6"/>
<protein>
    <submittedName>
        <fullName evidence="2">Uncharacterized protein</fullName>
    </submittedName>
</protein>
<comment type="caution">
    <text evidence="2">The sequence shown here is derived from an EMBL/GenBank/DDBJ whole genome shotgun (WGS) entry which is preliminary data.</text>
</comment>
<reference evidence="2" key="1">
    <citation type="submission" date="2022-07" db="EMBL/GenBank/DDBJ databases">
        <title>Genome analysis of Parmales, a sister group of diatoms, reveals the evolutionary specialization of diatoms from phago-mixotrophs to photoautotrophs.</title>
        <authorList>
            <person name="Ban H."/>
            <person name="Sato S."/>
            <person name="Yoshikawa S."/>
            <person name="Kazumasa Y."/>
            <person name="Nakamura Y."/>
            <person name="Ichinomiya M."/>
            <person name="Saitoh K."/>
            <person name="Sato N."/>
            <person name="Blanc-Mathieu R."/>
            <person name="Endo H."/>
            <person name="Kuwata A."/>
            <person name="Ogata H."/>
        </authorList>
    </citation>
    <scope>NUCLEOTIDE SEQUENCE</scope>
</reference>